<accession>F1YGU4</accession>
<dbReference type="PANTHER" id="PTHR10434">
    <property type="entry name" value="1-ACYL-SN-GLYCEROL-3-PHOSPHATE ACYLTRANSFERASE"/>
    <property type="match status" value="1"/>
</dbReference>
<dbReference type="Proteomes" id="UP000035065">
    <property type="component" value="Unassembled WGS sequence"/>
</dbReference>
<dbReference type="STRING" id="644548.SCNU_05291"/>
<keyword evidence="1" id="KW-0808">Transferase</keyword>
<protein>
    <recommendedName>
        <fullName evidence="3">Phospholipid/glycerol acyltransferase domain-containing protein</fullName>
    </recommendedName>
</protein>
<evidence type="ECO:0000256" key="1">
    <source>
        <dbReference type="ARBA" id="ARBA00022679"/>
    </source>
</evidence>
<dbReference type="OrthoDB" id="3772582at2"/>
<dbReference type="InterPro" id="IPR002123">
    <property type="entry name" value="Plipid/glycerol_acylTrfase"/>
</dbReference>
<dbReference type="GO" id="GO:0003841">
    <property type="term" value="F:1-acylglycerol-3-phosphate O-acyltransferase activity"/>
    <property type="evidence" value="ECO:0007669"/>
    <property type="project" value="TreeGrafter"/>
</dbReference>
<evidence type="ECO:0000313" key="4">
    <source>
        <dbReference type="EMBL" id="EGD56242.1"/>
    </source>
</evidence>
<dbReference type="Pfam" id="PF01553">
    <property type="entry name" value="Acyltransferase"/>
    <property type="match status" value="1"/>
</dbReference>
<reference evidence="4 5" key="1">
    <citation type="journal article" date="2011" name="J. Bacteriol.">
        <title>Draft Genome Sequence of Gordonia neofelifaecis NRRL B-59395, a Cholesterol-Degrading Actinomycete.</title>
        <authorList>
            <person name="Ge F."/>
            <person name="Li W."/>
            <person name="Chen G."/>
            <person name="Liu Y."/>
            <person name="Zhang G."/>
            <person name="Yong B."/>
            <person name="Wang Q."/>
            <person name="Wang N."/>
            <person name="Huang Z."/>
            <person name="Li W."/>
            <person name="Wang J."/>
            <person name="Wu C."/>
            <person name="Xie Q."/>
            <person name="Liu G."/>
        </authorList>
    </citation>
    <scope>NUCLEOTIDE SEQUENCE [LARGE SCALE GENOMIC DNA]</scope>
    <source>
        <strain evidence="4 5">NRRL B-59395</strain>
    </source>
</reference>
<keyword evidence="2" id="KW-0012">Acyltransferase</keyword>
<dbReference type="PANTHER" id="PTHR10434:SF11">
    <property type="entry name" value="1-ACYL-SN-GLYCEROL-3-PHOSPHATE ACYLTRANSFERASE"/>
    <property type="match status" value="1"/>
</dbReference>
<evidence type="ECO:0000259" key="3">
    <source>
        <dbReference type="SMART" id="SM00563"/>
    </source>
</evidence>
<organism evidence="4 5">
    <name type="scientific">Gordonia neofelifaecis NRRL B-59395</name>
    <dbReference type="NCBI Taxonomy" id="644548"/>
    <lineage>
        <taxon>Bacteria</taxon>
        <taxon>Bacillati</taxon>
        <taxon>Actinomycetota</taxon>
        <taxon>Actinomycetes</taxon>
        <taxon>Mycobacteriales</taxon>
        <taxon>Gordoniaceae</taxon>
        <taxon>Gordonia</taxon>
    </lineage>
</organism>
<dbReference type="EMBL" id="AEUD01000003">
    <property type="protein sequence ID" value="EGD56242.1"/>
    <property type="molecule type" value="Genomic_DNA"/>
</dbReference>
<comment type="caution">
    <text evidence="4">The sequence shown here is derived from an EMBL/GenBank/DDBJ whole genome shotgun (WGS) entry which is preliminary data.</text>
</comment>
<evidence type="ECO:0000313" key="5">
    <source>
        <dbReference type="Proteomes" id="UP000035065"/>
    </source>
</evidence>
<dbReference type="SUPFAM" id="SSF69593">
    <property type="entry name" value="Glycerol-3-phosphate (1)-acyltransferase"/>
    <property type="match status" value="1"/>
</dbReference>
<dbReference type="RefSeq" id="WP_009678318.1">
    <property type="nucleotide sequence ID" value="NZ_AEUD01000003.1"/>
</dbReference>
<dbReference type="GO" id="GO:0006654">
    <property type="term" value="P:phosphatidic acid biosynthetic process"/>
    <property type="evidence" value="ECO:0007669"/>
    <property type="project" value="TreeGrafter"/>
</dbReference>
<feature type="domain" description="Phospholipid/glycerol acyltransferase" evidence="3">
    <location>
        <begin position="61"/>
        <end position="197"/>
    </location>
</feature>
<evidence type="ECO:0000256" key="2">
    <source>
        <dbReference type="ARBA" id="ARBA00023315"/>
    </source>
</evidence>
<dbReference type="eggNOG" id="COG0204">
    <property type="taxonomic scope" value="Bacteria"/>
</dbReference>
<dbReference type="SMART" id="SM00563">
    <property type="entry name" value="PlsC"/>
    <property type="match status" value="1"/>
</dbReference>
<name>F1YGU4_9ACTN</name>
<dbReference type="AlphaFoldDB" id="F1YGU4"/>
<sequence>MDVTLDNADEVYRYYAAHRQSRLKATAMYGLLAARHRPIVKYEGGARDALSMIVRRREVPLIIAANHVRQTDPFILAAAGFLSPVRTRIGRMRVLAKDELFEDPAQRRKIDDLGGIPVFRQKDHGMRAAASAGKQMMDVCVERMTDGDSIAIFPEGTCNPDDPRLLQKVSSGVGHIAVGARKAGSSPWLVCAGIAYPDVDGRPVVVFSRPIDLTSEVAGTPAQATRLVTGELQRSVTAAFADLAAP</sequence>
<proteinExistence type="predicted"/>
<keyword evidence="5" id="KW-1185">Reference proteome</keyword>
<gene>
    <name evidence="4" type="ORF">SCNU_05291</name>
</gene>